<dbReference type="Proteomes" id="UP001321749">
    <property type="component" value="Unassembled WGS sequence"/>
</dbReference>
<evidence type="ECO:0008006" key="4">
    <source>
        <dbReference type="Google" id="ProtNLM"/>
    </source>
</evidence>
<sequence length="855" mass="93020">MPYSDNLYSMMDDDEEDELTQQPQWESNGQYGDAQTRHEIPAAGPGGRDVNGEDDEEDDADVLSPSDGYFNNRSDVLSDAPAAAAATTSFSVPRVPNVLVQDPSLPPGSTAESKAREAEEERRRNSNRPSTPSGTSSTGYPRDDAGPPFHPTQTSSNGSPPGSHASLHSQQPSIVPPSQSGRAAYYQPSQSSSSSSSNHTPSVRGSISYTSYAPQRAAYYNERLRFPPQEDPPAYTPSQSTTDTVRNYRTFSPAVPVVPEANNNNTNNTNTNMGRWDQTQGLLGRGPESMRDPHRRYDDEGGSGWWHRIRRWVPFINGEGWRSSLLSTVVLLMTAGLLISLMSDGKHNNPNAPRPPSMEYPDVDKSISWPSKSFCKDGRIARDTQTYDLSFKSDKPLSIIQNVIDNGHTGYRQVHVQGEVIFRRTGKDTPGPSVVLEIVVNDERVQVPTDWDSETQALRIKVPGRIYWEDNHAGPCIGIKATVWVPEDSSLDFVEVNTIFLGIKLLDNLSLSVSKNTKLTSTVGTISAASAGSESRDSKIIDVGSPDSFHFSSRYIEVKTTAADILGAWPLFDYLSLQSTSGDVKVCIEPKEDADKDSPKPAILYIKSNSGDVEFREPIHAAEQAHKISQALLETGAGYVSDLKAEHVLPPRDYRVEVHTASGRIKGAVAFSSSAGFRSTSGAVSLELLPILPAGVEREVRLTTGSTSGDTNVEVLEPLWIDPEMRYLLPVTPNGPIETIEEGERNGDNDGWEVGTWGARTQLVGQALRNLNGAHSSTSADIRIKYPASWEGDINMSTLSGSLKVGGEGVRIIKHESDWPGVNKKLIARKGEEGKGGLVKLSTTSGDCEVLVGNK</sequence>
<feature type="compositionally biased region" description="Low complexity" evidence="1">
    <location>
        <begin position="127"/>
        <end position="139"/>
    </location>
</feature>
<evidence type="ECO:0000313" key="2">
    <source>
        <dbReference type="EMBL" id="KAK4465987.1"/>
    </source>
</evidence>
<reference evidence="2" key="1">
    <citation type="journal article" date="2023" name="Mol. Phylogenet. Evol.">
        <title>Genome-scale phylogeny and comparative genomics of the fungal order Sordariales.</title>
        <authorList>
            <person name="Hensen N."/>
            <person name="Bonometti L."/>
            <person name="Westerberg I."/>
            <person name="Brannstrom I.O."/>
            <person name="Guillou S."/>
            <person name="Cros-Aarteil S."/>
            <person name="Calhoun S."/>
            <person name="Haridas S."/>
            <person name="Kuo A."/>
            <person name="Mondo S."/>
            <person name="Pangilinan J."/>
            <person name="Riley R."/>
            <person name="LaButti K."/>
            <person name="Andreopoulos B."/>
            <person name="Lipzen A."/>
            <person name="Chen C."/>
            <person name="Yan M."/>
            <person name="Daum C."/>
            <person name="Ng V."/>
            <person name="Clum A."/>
            <person name="Steindorff A."/>
            <person name="Ohm R.A."/>
            <person name="Martin F."/>
            <person name="Silar P."/>
            <person name="Natvig D.O."/>
            <person name="Lalanne C."/>
            <person name="Gautier V."/>
            <person name="Ament-Velasquez S.L."/>
            <person name="Kruys A."/>
            <person name="Hutchinson M.I."/>
            <person name="Powell A.J."/>
            <person name="Barry K."/>
            <person name="Miller A.N."/>
            <person name="Grigoriev I.V."/>
            <person name="Debuchy R."/>
            <person name="Gladieux P."/>
            <person name="Hiltunen Thoren M."/>
            <person name="Johannesson H."/>
        </authorList>
    </citation>
    <scope>NUCLEOTIDE SEQUENCE</scope>
    <source>
        <strain evidence="2">PSN324</strain>
    </source>
</reference>
<feature type="compositionally biased region" description="Acidic residues" evidence="1">
    <location>
        <begin position="52"/>
        <end position="61"/>
    </location>
</feature>
<feature type="compositionally biased region" description="Low complexity" evidence="1">
    <location>
        <begin position="262"/>
        <end position="272"/>
    </location>
</feature>
<feature type="region of interest" description="Disordered" evidence="1">
    <location>
        <begin position="1"/>
        <end position="209"/>
    </location>
</feature>
<dbReference type="EMBL" id="MU864935">
    <property type="protein sequence ID" value="KAK4465987.1"/>
    <property type="molecule type" value="Genomic_DNA"/>
</dbReference>
<feature type="compositionally biased region" description="Polar residues" evidence="1">
    <location>
        <begin position="151"/>
        <end position="160"/>
    </location>
</feature>
<gene>
    <name evidence="2" type="ORF">QBC42DRAFT_217647</name>
</gene>
<proteinExistence type="predicted"/>
<organism evidence="2 3">
    <name type="scientific">Cladorrhinum samala</name>
    <dbReference type="NCBI Taxonomy" id="585594"/>
    <lineage>
        <taxon>Eukaryota</taxon>
        <taxon>Fungi</taxon>
        <taxon>Dikarya</taxon>
        <taxon>Ascomycota</taxon>
        <taxon>Pezizomycotina</taxon>
        <taxon>Sordariomycetes</taxon>
        <taxon>Sordariomycetidae</taxon>
        <taxon>Sordariales</taxon>
        <taxon>Podosporaceae</taxon>
        <taxon>Cladorrhinum</taxon>
    </lineage>
</organism>
<feature type="compositionally biased region" description="Polar residues" evidence="1">
    <location>
        <begin position="20"/>
        <end position="30"/>
    </location>
</feature>
<comment type="caution">
    <text evidence="2">The sequence shown here is derived from an EMBL/GenBank/DDBJ whole genome shotgun (WGS) entry which is preliminary data.</text>
</comment>
<name>A0AAV9HZ58_9PEZI</name>
<feature type="compositionally biased region" description="Polar residues" evidence="1">
    <location>
        <begin position="198"/>
        <end position="209"/>
    </location>
</feature>
<accession>A0AAV9HZ58</accession>
<protein>
    <recommendedName>
        <fullName evidence="4">Adhesin domain-containing protein</fullName>
    </recommendedName>
</protein>
<evidence type="ECO:0000313" key="3">
    <source>
        <dbReference type="Proteomes" id="UP001321749"/>
    </source>
</evidence>
<reference evidence="2" key="2">
    <citation type="submission" date="2023-06" db="EMBL/GenBank/DDBJ databases">
        <authorList>
            <consortium name="Lawrence Berkeley National Laboratory"/>
            <person name="Mondo S.J."/>
            <person name="Hensen N."/>
            <person name="Bonometti L."/>
            <person name="Westerberg I."/>
            <person name="Brannstrom I.O."/>
            <person name="Guillou S."/>
            <person name="Cros-Aarteil S."/>
            <person name="Calhoun S."/>
            <person name="Haridas S."/>
            <person name="Kuo A."/>
            <person name="Pangilinan J."/>
            <person name="Riley R."/>
            <person name="Labutti K."/>
            <person name="Andreopoulos B."/>
            <person name="Lipzen A."/>
            <person name="Chen C."/>
            <person name="Yanf M."/>
            <person name="Daum C."/>
            <person name="Ng V."/>
            <person name="Clum A."/>
            <person name="Steindorff A."/>
            <person name="Ohm R."/>
            <person name="Martin F."/>
            <person name="Silar P."/>
            <person name="Natvig D."/>
            <person name="Lalanne C."/>
            <person name="Gautier V."/>
            <person name="Ament-Velasquez S.L."/>
            <person name="Kruys A."/>
            <person name="Hutchinson M.I."/>
            <person name="Powell A.J."/>
            <person name="Barry K."/>
            <person name="Miller A.N."/>
            <person name="Grigoriev I.V."/>
            <person name="Debuchy R."/>
            <person name="Gladieux P."/>
            <person name="Thoren M.H."/>
            <person name="Johannesson H."/>
        </authorList>
    </citation>
    <scope>NUCLEOTIDE SEQUENCE</scope>
    <source>
        <strain evidence="2">PSN324</strain>
    </source>
</reference>
<evidence type="ECO:0000256" key="1">
    <source>
        <dbReference type="SAM" id="MobiDB-lite"/>
    </source>
</evidence>
<feature type="region of interest" description="Disordered" evidence="1">
    <location>
        <begin position="256"/>
        <end position="277"/>
    </location>
</feature>
<feature type="compositionally biased region" description="Basic and acidic residues" evidence="1">
    <location>
        <begin position="113"/>
        <end position="124"/>
    </location>
</feature>
<keyword evidence="3" id="KW-1185">Reference proteome</keyword>
<feature type="compositionally biased region" description="Low complexity" evidence="1">
    <location>
        <begin position="169"/>
        <end position="180"/>
    </location>
</feature>
<dbReference type="AlphaFoldDB" id="A0AAV9HZ58"/>